<name>A0A1Y1WGG6_9FUNG</name>
<dbReference type="GO" id="GO:0000444">
    <property type="term" value="C:MIS12/MIND type complex"/>
    <property type="evidence" value="ECO:0007669"/>
    <property type="project" value="TreeGrafter"/>
</dbReference>
<dbReference type="GeneID" id="63806735"/>
<reference evidence="1 2" key="1">
    <citation type="submission" date="2016-07" db="EMBL/GenBank/DDBJ databases">
        <title>Pervasive Adenine N6-methylation of Active Genes in Fungi.</title>
        <authorList>
            <consortium name="DOE Joint Genome Institute"/>
            <person name="Mondo S.J."/>
            <person name="Dannebaum R.O."/>
            <person name="Kuo R.C."/>
            <person name="Labutti K."/>
            <person name="Haridas S."/>
            <person name="Kuo A."/>
            <person name="Salamov A."/>
            <person name="Ahrendt S.R."/>
            <person name="Lipzen A."/>
            <person name="Sullivan W."/>
            <person name="Andreopoulos W.B."/>
            <person name="Clum A."/>
            <person name="Lindquist E."/>
            <person name="Daum C."/>
            <person name="Ramamoorthy G.K."/>
            <person name="Gryganskyi A."/>
            <person name="Culley D."/>
            <person name="Magnuson J.K."/>
            <person name="James T.Y."/>
            <person name="O'Malley M.A."/>
            <person name="Stajich J.E."/>
            <person name="Spatafora J.W."/>
            <person name="Visel A."/>
            <person name="Grigoriev I.V."/>
        </authorList>
    </citation>
    <scope>NUCLEOTIDE SEQUENCE [LARGE SCALE GENOMIC DNA]</scope>
    <source>
        <strain evidence="1 2">ATCC 12442</strain>
    </source>
</reference>
<evidence type="ECO:0000313" key="2">
    <source>
        <dbReference type="Proteomes" id="UP000193922"/>
    </source>
</evidence>
<protein>
    <submittedName>
        <fullName evidence="1">Uncharacterized protein</fullName>
    </submittedName>
</protein>
<dbReference type="AlphaFoldDB" id="A0A1Y1WGG6"/>
<sequence>MSKEANGKVGGDIPKIQLETKEDVLFLQGQFSEFLQRTMNSNAALRDGPYTDAQREEARALVLTTLQEWSEKVWKAAGDNISVNGFPYREAMAERARIEPLDEKLKSEVEALREEANSLLLSVTQKRQTVPEQIESLVNDVVCRESIAAENTTELQDSEERSDGLPYVADRINGEFQQALQVAKKLGENVPKTIEELQRLGTAVEDTRTRLEEEKTGDEKARWALYGRERDRRAANNGVERADAQALAYRAALHAVSNE</sequence>
<proteinExistence type="predicted"/>
<dbReference type="OrthoDB" id="2135762at2759"/>
<gene>
    <name evidence="1" type="ORF">DL89DRAFT_290506</name>
</gene>
<dbReference type="Proteomes" id="UP000193922">
    <property type="component" value="Unassembled WGS sequence"/>
</dbReference>
<dbReference type="InterPro" id="IPR013950">
    <property type="entry name" value="Mis14/Nsl1"/>
</dbReference>
<organism evidence="1 2">
    <name type="scientific">Linderina pennispora</name>
    <dbReference type="NCBI Taxonomy" id="61395"/>
    <lineage>
        <taxon>Eukaryota</taxon>
        <taxon>Fungi</taxon>
        <taxon>Fungi incertae sedis</taxon>
        <taxon>Zoopagomycota</taxon>
        <taxon>Kickxellomycotina</taxon>
        <taxon>Kickxellomycetes</taxon>
        <taxon>Kickxellales</taxon>
        <taxon>Kickxellaceae</taxon>
        <taxon>Linderina</taxon>
    </lineage>
</organism>
<comment type="caution">
    <text evidence="1">The sequence shown here is derived from an EMBL/GenBank/DDBJ whole genome shotgun (WGS) entry which is preliminary data.</text>
</comment>
<dbReference type="PANTHER" id="PTHR31749:SF3">
    <property type="entry name" value="KINETOCHORE-ASSOCIATED PROTEIN NSL1 HOMOLOG"/>
    <property type="match status" value="1"/>
</dbReference>
<dbReference type="EMBL" id="MCFD01000002">
    <property type="protein sequence ID" value="ORX72641.1"/>
    <property type="molecule type" value="Genomic_DNA"/>
</dbReference>
<dbReference type="GO" id="GO:0000070">
    <property type="term" value="P:mitotic sister chromatid segregation"/>
    <property type="evidence" value="ECO:0007669"/>
    <property type="project" value="InterPro"/>
</dbReference>
<evidence type="ECO:0000313" key="1">
    <source>
        <dbReference type="EMBL" id="ORX72641.1"/>
    </source>
</evidence>
<dbReference type="RefSeq" id="XP_040745981.1">
    <property type="nucleotide sequence ID" value="XM_040890087.1"/>
</dbReference>
<keyword evidence="2" id="KW-1185">Reference proteome</keyword>
<accession>A0A1Y1WGG6</accession>
<dbReference type="Pfam" id="PF08641">
    <property type="entry name" value="Mis14"/>
    <property type="match status" value="1"/>
</dbReference>
<dbReference type="PANTHER" id="PTHR31749">
    <property type="entry name" value="KINETOCHORE-ASSOCIATED PROTEIN NSL1 HOMOLOG"/>
    <property type="match status" value="1"/>
</dbReference>